<keyword evidence="2" id="KW-0812">Transmembrane</keyword>
<evidence type="ECO:0000313" key="3">
    <source>
        <dbReference type="EMBL" id="QIN28920.1"/>
    </source>
</evidence>
<dbReference type="EMBL" id="CP035810">
    <property type="protein sequence ID" value="QIN28920.1"/>
    <property type="molecule type" value="Genomic_DNA"/>
</dbReference>
<feature type="transmembrane region" description="Helical" evidence="2">
    <location>
        <begin position="68"/>
        <end position="88"/>
    </location>
</feature>
<dbReference type="AlphaFoldDB" id="A0A6G8KWN2"/>
<gene>
    <name evidence="3" type="ORF">EW640_06210</name>
</gene>
<reference evidence="3 4" key="1">
    <citation type="submission" date="2019-02" db="EMBL/GenBank/DDBJ databases">
        <title>Complete Genome Sequence and Methylome Analysis of Brevibacterium luteolum NEB1784.</title>
        <authorList>
            <person name="Fomenkov A."/>
            <person name="Roberts R.J."/>
        </authorList>
    </citation>
    <scope>NUCLEOTIDE SEQUENCE [LARGE SCALE GENOMIC DNA]</scope>
    <source>
        <strain evidence="3 4">NEB1784</strain>
    </source>
</reference>
<evidence type="ECO:0000256" key="1">
    <source>
        <dbReference type="SAM" id="MobiDB-lite"/>
    </source>
</evidence>
<evidence type="ECO:0000313" key="4">
    <source>
        <dbReference type="Proteomes" id="UP000501518"/>
    </source>
</evidence>
<accession>A0A6G8KWN2</accession>
<organism evidence="3 4">
    <name type="scientific">Brevibacterium luteolum</name>
    <dbReference type="NCBI Taxonomy" id="199591"/>
    <lineage>
        <taxon>Bacteria</taxon>
        <taxon>Bacillati</taxon>
        <taxon>Actinomycetota</taxon>
        <taxon>Actinomycetes</taxon>
        <taxon>Micrococcales</taxon>
        <taxon>Brevibacteriaceae</taxon>
        <taxon>Brevibacterium</taxon>
    </lineage>
</organism>
<proteinExistence type="predicted"/>
<feature type="compositionally biased region" description="Pro residues" evidence="1">
    <location>
        <begin position="108"/>
        <end position="119"/>
    </location>
</feature>
<keyword evidence="2" id="KW-1133">Transmembrane helix</keyword>
<sequence length="139" mass="14523">MRNAAPGPLTPMHNCEPAEAERSTMLKELIIRFLLVAAPACAVLWMFAFTSGELRTPAGLTDHLTMTATLLGIMAALFGIIFLIAALMSRLAPRPVRVESQPLEAPATPAPATPAPAPAPAASETAAPAEPRLMSGAQQ</sequence>
<keyword evidence="2" id="KW-0472">Membrane</keyword>
<dbReference type="Proteomes" id="UP000501518">
    <property type="component" value="Chromosome"/>
</dbReference>
<name>A0A6G8KWN2_9MICO</name>
<protein>
    <submittedName>
        <fullName evidence="3">Uncharacterized protein</fullName>
    </submittedName>
</protein>
<feature type="transmembrane region" description="Helical" evidence="2">
    <location>
        <begin position="29"/>
        <end position="48"/>
    </location>
</feature>
<feature type="compositionally biased region" description="Low complexity" evidence="1">
    <location>
        <begin position="120"/>
        <end position="131"/>
    </location>
</feature>
<dbReference type="KEGG" id="blut:EW640_06210"/>
<feature type="region of interest" description="Disordered" evidence="1">
    <location>
        <begin position="102"/>
        <end position="139"/>
    </location>
</feature>
<evidence type="ECO:0000256" key="2">
    <source>
        <dbReference type="SAM" id="Phobius"/>
    </source>
</evidence>